<evidence type="ECO:0008006" key="5">
    <source>
        <dbReference type="Google" id="ProtNLM"/>
    </source>
</evidence>
<dbReference type="AlphaFoldDB" id="A0A927K1Y1"/>
<dbReference type="RefSeq" id="WP_192139449.1">
    <property type="nucleotide sequence ID" value="NZ_JACYXZ010000001.1"/>
</dbReference>
<dbReference type="PROSITE" id="PS51257">
    <property type="entry name" value="PROKAR_LIPOPROTEIN"/>
    <property type="match status" value="1"/>
</dbReference>
<dbReference type="Proteomes" id="UP000616839">
    <property type="component" value="Unassembled WGS sequence"/>
</dbReference>
<keyword evidence="4" id="KW-1185">Reference proteome</keyword>
<evidence type="ECO:0000256" key="1">
    <source>
        <dbReference type="SAM" id="MobiDB-lite"/>
    </source>
</evidence>
<proteinExistence type="predicted"/>
<evidence type="ECO:0000256" key="2">
    <source>
        <dbReference type="SAM" id="SignalP"/>
    </source>
</evidence>
<dbReference type="EMBL" id="JACYXZ010000001">
    <property type="protein sequence ID" value="MBD8868086.1"/>
    <property type="molecule type" value="Genomic_DNA"/>
</dbReference>
<accession>A0A927K1Y1</accession>
<gene>
    <name evidence="3" type="ORF">IE331_00465</name>
</gene>
<reference evidence="3" key="1">
    <citation type="submission" date="2020-09" db="EMBL/GenBank/DDBJ databases">
        <title>Nocardioides sp. strain MJB4 16S ribosomal RNA gene Genome sequencing and assembly.</title>
        <authorList>
            <person name="Kim I."/>
        </authorList>
    </citation>
    <scope>NUCLEOTIDE SEQUENCE</scope>
    <source>
        <strain evidence="3">MJB4</strain>
    </source>
</reference>
<name>A0A927K1Y1_9ACTN</name>
<sequence>MRCSLAGLAPGLALLGGLACGCGGGASEEAQNDADTEAYCAVFQRLVVSEGDIAHSKQVFADLAAVGTPMDMTHDARRGFELAVDLAHRAEDAAEATRLVEALSAEETRLFGSFLAWTVTTCTAISGLPGDLGSGFRSELPTELPSEFPSGFPTVLPTVLPSGLPPGFPSELLSELPSGFPSELPTELAPSE</sequence>
<feature type="region of interest" description="Disordered" evidence="1">
    <location>
        <begin position="167"/>
        <end position="192"/>
    </location>
</feature>
<keyword evidence="2" id="KW-0732">Signal</keyword>
<evidence type="ECO:0000313" key="3">
    <source>
        <dbReference type="EMBL" id="MBD8868086.1"/>
    </source>
</evidence>
<feature type="chain" id="PRO_5039256845" description="Lipoprotein" evidence="2">
    <location>
        <begin position="20"/>
        <end position="192"/>
    </location>
</feature>
<evidence type="ECO:0000313" key="4">
    <source>
        <dbReference type="Proteomes" id="UP000616839"/>
    </source>
</evidence>
<organism evidence="3 4">
    <name type="scientific">Nocardioides donggukensis</name>
    <dbReference type="NCBI Taxonomy" id="2774019"/>
    <lineage>
        <taxon>Bacteria</taxon>
        <taxon>Bacillati</taxon>
        <taxon>Actinomycetota</taxon>
        <taxon>Actinomycetes</taxon>
        <taxon>Propionibacteriales</taxon>
        <taxon>Nocardioidaceae</taxon>
        <taxon>Nocardioides</taxon>
    </lineage>
</organism>
<comment type="caution">
    <text evidence="3">The sequence shown here is derived from an EMBL/GenBank/DDBJ whole genome shotgun (WGS) entry which is preliminary data.</text>
</comment>
<protein>
    <recommendedName>
        <fullName evidence="5">Lipoprotein</fullName>
    </recommendedName>
</protein>
<feature type="signal peptide" evidence="2">
    <location>
        <begin position="1"/>
        <end position="19"/>
    </location>
</feature>